<evidence type="ECO:0000313" key="5">
    <source>
        <dbReference type="EMBL" id="MEL1243113.1"/>
    </source>
</evidence>
<dbReference type="InterPro" id="IPR026444">
    <property type="entry name" value="Secre_tail"/>
</dbReference>
<dbReference type="Proteomes" id="UP001464555">
    <property type="component" value="Unassembled WGS sequence"/>
</dbReference>
<accession>A0ABU9HTS9</accession>
<feature type="domain" description="Secretion system C-terminal sorting" evidence="3">
    <location>
        <begin position="804"/>
        <end position="875"/>
    </location>
</feature>
<gene>
    <name evidence="5" type="ORF">AAEO56_02470</name>
</gene>
<dbReference type="Pfam" id="PF18962">
    <property type="entry name" value="Por_Secre_tail"/>
    <property type="match status" value="1"/>
</dbReference>
<feature type="domain" description="Ig-like" evidence="4">
    <location>
        <begin position="328"/>
        <end position="409"/>
    </location>
</feature>
<organism evidence="5 6">
    <name type="scientific">Flavobacterium arundinis</name>
    <dbReference type="NCBI Taxonomy" id="3139143"/>
    <lineage>
        <taxon>Bacteria</taxon>
        <taxon>Pseudomonadati</taxon>
        <taxon>Bacteroidota</taxon>
        <taxon>Flavobacteriia</taxon>
        <taxon>Flavobacteriales</taxon>
        <taxon>Flavobacteriaceae</taxon>
        <taxon>Flavobacterium</taxon>
    </lineage>
</organism>
<reference evidence="5 6" key="1">
    <citation type="submission" date="2024-04" db="EMBL/GenBank/DDBJ databases">
        <title>Flavobacterium sp. DGU11 16S ribosomal RNA gene Genome sequencing and assembly.</title>
        <authorList>
            <person name="Park S."/>
        </authorList>
    </citation>
    <scope>NUCLEOTIDE SEQUENCE [LARGE SCALE GENOMIC DNA]</scope>
    <source>
        <strain evidence="5 6">DGU11</strain>
    </source>
</reference>
<dbReference type="Pfam" id="PF19081">
    <property type="entry name" value="Ig_7"/>
    <property type="match status" value="2"/>
</dbReference>
<dbReference type="NCBIfam" id="TIGR04183">
    <property type="entry name" value="Por_Secre_tail"/>
    <property type="match status" value="1"/>
</dbReference>
<proteinExistence type="predicted"/>
<feature type="signal peptide" evidence="2">
    <location>
        <begin position="1"/>
        <end position="20"/>
    </location>
</feature>
<feature type="domain" description="Ig-like" evidence="4">
    <location>
        <begin position="132"/>
        <end position="212"/>
    </location>
</feature>
<name>A0ABU9HTS9_9FLAO</name>
<dbReference type="InterPro" id="IPR044023">
    <property type="entry name" value="Ig_7"/>
</dbReference>
<evidence type="ECO:0000259" key="3">
    <source>
        <dbReference type="Pfam" id="PF18962"/>
    </source>
</evidence>
<protein>
    <submittedName>
        <fullName evidence="5">T9SS type A sorting domain-containing protein</fullName>
    </submittedName>
</protein>
<evidence type="ECO:0000256" key="1">
    <source>
        <dbReference type="ARBA" id="ARBA00022729"/>
    </source>
</evidence>
<evidence type="ECO:0000313" key="6">
    <source>
        <dbReference type="Proteomes" id="UP001464555"/>
    </source>
</evidence>
<keyword evidence="6" id="KW-1185">Reference proteome</keyword>
<evidence type="ECO:0000256" key="2">
    <source>
        <dbReference type="SAM" id="SignalP"/>
    </source>
</evidence>
<dbReference type="RefSeq" id="WP_341695431.1">
    <property type="nucleotide sequence ID" value="NZ_JBBYHR010000001.1"/>
</dbReference>
<keyword evidence="1 2" id="KW-0732">Signal</keyword>
<comment type="caution">
    <text evidence="5">The sequence shown here is derived from an EMBL/GenBank/DDBJ whole genome shotgun (WGS) entry which is preliminary data.</text>
</comment>
<dbReference type="EMBL" id="JBBYHR010000001">
    <property type="protein sequence ID" value="MEL1243113.1"/>
    <property type="molecule type" value="Genomic_DNA"/>
</dbReference>
<sequence>MKTKLLLFVMLLGCGFVSFGQTATLPYTVGAGATASQFVTDGLEISSSNFSSCQDSATLNVTSLNYGAGSWTDGDFEYYVNGNLIGSGQGSMTFDISEYVPITTVTAKKTDIGNWNEIHFTVNITSPVSSMPPAPLIVPDVTYVEGALSLPLSASVSAPGLALKWYTSPTGENYTATAPSPNTSSIGDTSYWVSQATAEGCESQRVQIRVHIVDHNAVATLPYTNGGGATAAQYSSDGLETSLSNFTACQDSASLRVASLDYAFEEWSDGDFDYYVNGNLIGSGSGIMTFDISAYRPITSVKAVKTNMANWNEIHCTVTITSSVVSMPSQPLVASDVTYSLGATATPLQAAVSGTGASLKWFSSAFGENYSTTAPTPDTATLGDTTYYVSQATVEGCESERAQIVVHVTDDTPVAPTTQLAPAYCGITVTNLNANLEATPVAEAEKYQFRAYDGVNTYIVTRNDNIFRVSMLPSYAYSTTYTVDVALRIDGEWGGFGSSCTVSTPDISTTQLKADNCDIIIPGFGTNLYANPIILAEGYRFRITNGAEVQTIDRPSRYFRLNQLASYEYGTTYTIDVAVLYDGNYGDYGHACTITTPELPVTSLNAASCGSTVESFSTNLYATAVNLAQGYRFRVTNSSDMSIQVIEGTASYFRLKQLAAYEYDIIYVVEVAVKINGTYGAYGPACTVTTPAPPLTQLRAQDCGITVAGFGTNLYADEVILAQGYRFRVTHGATTDIVDRPNRNFRIKMLPSYTYNTTYSIEVAVMVNGVYGPYGAACNVSTLSSGMRQNVANDEDSVRELTAFPNPFETSFTLSLETESDEAITIQAYDLTGKMLDNRTVSPEELSDLRIGENYAAGIYSVIVSQGSYTKVVKMVKK</sequence>
<evidence type="ECO:0000259" key="4">
    <source>
        <dbReference type="Pfam" id="PF19081"/>
    </source>
</evidence>
<feature type="chain" id="PRO_5046198771" evidence="2">
    <location>
        <begin position="21"/>
        <end position="878"/>
    </location>
</feature>